<name>B1ZRL9_OPITP</name>
<evidence type="ECO:0000256" key="1">
    <source>
        <dbReference type="SAM" id="Coils"/>
    </source>
</evidence>
<dbReference type="Gene3D" id="1.20.1260.10">
    <property type="match status" value="1"/>
</dbReference>
<organism evidence="4 5">
    <name type="scientific">Opitutus terrae (strain DSM 11246 / JCM 15787 / PB90-1)</name>
    <dbReference type="NCBI Taxonomy" id="452637"/>
    <lineage>
        <taxon>Bacteria</taxon>
        <taxon>Pseudomonadati</taxon>
        <taxon>Verrucomicrobiota</taxon>
        <taxon>Opitutia</taxon>
        <taxon>Opitutales</taxon>
        <taxon>Opitutaceae</taxon>
        <taxon>Opitutus</taxon>
    </lineage>
</organism>
<feature type="transmembrane region" description="Helical" evidence="2">
    <location>
        <begin position="42"/>
        <end position="60"/>
    </location>
</feature>
<feature type="coiled-coil region" evidence="1">
    <location>
        <begin position="126"/>
        <end position="153"/>
    </location>
</feature>
<dbReference type="eggNOG" id="COG3544">
    <property type="taxonomic scope" value="Bacteria"/>
</dbReference>
<keyword evidence="5" id="KW-1185">Reference proteome</keyword>
<dbReference type="STRING" id="452637.Oter_4398"/>
<gene>
    <name evidence="4" type="ordered locus">Oter_4398</name>
</gene>
<proteinExistence type="predicted"/>
<sequence length="157" mass="17820">MKMHSRTYLRFAVIMTISFFTMYGVMFLNVDRWDHVVLSLSRVYMTLLMVSPMAITMLLLMRSMYPSRTANLAILIGSVVVFVGSLVLLRTQTPISDAQYMKAMIPHHSSAIMVSRNATLRDPKTQELAKAIIESQEREIAEMKAALARFERQGSSP</sequence>
<reference evidence="4 5" key="1">
    <citation type="journal article" date="2011" name="J. Bacteriol.">
        <title>Genome sequence of the verrucomicrobium Opitutus terrae PB90-1, an abundant inhabitant of rice paddy soil ecosystems.</title>
        <authorList>
            <person name="van Passel M.W."/>
            <person name="Kant R."/>
            <person name="Palva A."/>
            <person name="Copeland A."/>
            <person name="Lucas S."/>
            <person name="Lapidus A."/>
            <person name="Glavina del Rio T."/>
            <person name="Pitluck S."/>
            <person name="Goltsman E."/>
            <person name="Clum A."/>
            <person name="Sun H."/>
            <person name="Schmutz J."/>
            <person name="Larimer F.W."/>
            <person name="Land M.L."/>
            <person name="Hauser L."/>
            <person name="Kyrpides N."/>
            <person name="Mikhailova N."/>
            <person name="Richardson P.P."/>
            <person name="Janssen P.H."/>
            <person name="de Vos W.M."/>
            <person name="Smidt H."/>
        </authorList>
    </citation>
    <scope>NUCLEOTIDE SEQUENCE [LARGE SCALE GENOMIC DNA]</scope>
    <source>
        <strain evidence="5">DSM 11246 / JCM 15787 / PB90-1</strain>
    </source>
</reference>
<keyword evidence="2" id="KW-0812">Transmembrane</keyword>
<dbReference type="HOGENOM" id="CLU_113754_1_1_0"/>
<dbReference type="Pfam" id="PF03713">
    <property type="entry name" value="DUF305"/>
    <property type="match status" value="1"/>
</dbReference>
<evidence type="ECO:0000259" key="3">
    <source>
        <dbReference type="Pfam" id="PF03713"/>
    </source>
</evidence>
<dbReference type="Proteomes" id="UP000007013">
    <property type="component" value="Chromosome"/>
</dbReference>
<accession>B1ZRL9</accession>
<dbReference type="InterPro" id="IPR005183">
    <property type="entry name" value="DUF305_CopM-like"/>
</dbReference>
<feature type="transmembrane region" description="Helical" evidence="2">
    <location>
        <begin position="7"/>
        <end position="30"/>
    </location>
</feature>
<keyword evidence="2" id="KW-0472">Membrane</keyword>
<keyword evidence="1" id="KW-0175">Coiled coil</keyword>
<dbReference type="EMBL" id="CP001032">
    <property type="protein sequence ID" value="ACB77669.1"/>
    <property type="molecule type" value="Genomic_DNA"/>
</dbReference>
<dbReference type="InterPro" id="IPR012347">
    <property type="entry name" value="Ferritin-like"/>
</dbReference>
<evidence type="ECO:0000313" key="5">
    <source>
        <dbReference type="Proteomes" id="UP000007013"/>
    </source>
</evidence>
<keyword evidence="2" id="KW-1133">Transmembrane helix</keyword>
<protein>
    <recommendedName>
        <fullName evidence="3">DUF305 domain-containing protein</fullName>
    </recommendedName>
</protein>
<dbReference type="AlphaFoldDB" id="B1ZRL9"/>
<evidence type="ECO:0000256" key="2">
    <source>
        <dbReference type="SAM" id="Phobius"/>
    </source>
</evidence>
<evidence type="ECO:0000313" key="4">
    <source>
        <dbReference type="EMBL" id="ACB77669.1"/>
    </source>
</evidence>
<dbReference type="KEGG" id="ote:Oter_4398"/>
<feature type="transmembrane region" description="Helical" evidence="2">
    <location>
        <begin position="72"/>
        <end position="89"/>
    </location>
</feature>
<feature type="domain" description="DUF305" evidence="3">
    <location>
        <begin position="92"/>
        <end position="146"/>
    </location>
</feature>